<dbReference type="GO" id="GO:0016787">
    <property type="term" value="F:hydrolase activity"/>
    <property type="evidence" value="ECO:0007669"/>
    <property type="project" value="UniProtKB-KW"/>
</dbReference>
<dbReference type="OrthoDB" id="4319884at2"/>
<keyword evidence="6" id="KW-1185">Reference proteome</keyword>
<sequence length="177" mass="19430">MEHKIIFAGPVGAGKTTAIQAISDIDVVSTESKASDEVSKRKATTTVAMDYGTLDVGNGQKIHLYGTPGQERFSFMWDIVTIGGLGLVLLLDNTTEDPLADLEFYVKAFQPFIKKSSMVLGVTRMDVKNRPGLYSFYTKLDELGIRAPVFEVDARERSDITILLQALLAMLDPGVKR</sequence>
<proteinExistence type="inferred from homology"/>
<dbReference type="CDD" id="cd00882">
    <property type="entry name" value="Ras_like_GTPase"/>
    <property type="match status" value="1"/>
</dbReference>
<evidence type="ECO:0000256" key="4">
    <source>
        <dbReference type="ARBA" id="ARBA00023134"/>
    </source>
</evidence>
<dbReference type="PANTHER" id="PTHR42708:SF1">
    <property type="entry name" value="GLIDING MOTILITY PROTEIN MGLA"/>
    <property type="match status" value="1"/>
</dbReference>
<evidence type="ECO:0000256" key="3">
    <source>
        <dbReference type="ARBA" id="ARBA00022801"/>
    </source>
</evidence>
<dbReference type="Pfam" id="PF03029">
    <property type="entry name" value="ATP_bind_1"/>
    <property type="match status" value="1"/>
</dbReference>
<dbReference type="PANTHER" id="PTHR42708">
    <property type="entry name" value="ATP/GTP-BINDING PROTEIN-RELATED"/>
    <property type="match status" value="1"/>
</dbReference>
<dbReference type="AlphaFoldDB" id="A0A2G1VA59"/>
<organism evidence="5 6">
    <name type="scientific">Marinobacter guineae</name>
    <dbReference type="NCBI Taxonomy" id="432303"/>
    <lineage>
        <taxon>Bacteria</taxon>
        <taxon>Pseudomonadati</taxon>
        <taxon>Pseudomonadota</taxon>
        <taxon>Gammaproteobacteria</taxon>
        <taxon>Pseudomonadales</taxon>
        <taxon>Marinobacteraceae</taxon>
        <taxon>Marinobacter</taxon>
    </lineage>
</organism>
<dbReference type="EMBL" id="NTFI01000013">
    <property type="protein sequence ID" value="PHQ23638.1"/>
    <property type="molecule type" value="Genomic_DNA"/>
</dbReference>
<evidence type="ECO:0000256" key="1">
    <source>
        <dbReference type="ARBA" id="ARBA00005290"/>
    </source>
</evidence>
<dbReference type="GO" id="GO:0005525">
    <property type="term" value="F:GTP binding"/>
    <property type="evidence" value="ECO:0007669"/>
    <property type="project" value="UniProtKB-KW"/>
</dbReference>
<dbReference type="Gene3D" id="3.40.50.300">
    <property type="entry name" value="P-loop containing nucleotide triphosphate hydrolases"/>
    <property type="match status" value="1"/>
</dbReference>
<reference evidence="5 6" key="1">
    <citation type="submission" date="2017-09" db="EMBL/GenBank/DDBJ databases">
        <title>The draft genome sequences of Marinobacter guineae M3B.</title>
        <authorList>
            <person name="Cao J."/>
        </authorList>
    </citation>
    <scope>NUCLEOTIDE SEQUENCE [LARGE SCALE GENOMIC DNA]</scope>
    <source>
        <strain evidence="5 6">M3B</strain>
    </source>
</reference>
<name>A0A2G1VA59_9GAMM</name>
<protein>
    <submittedName>
        <fullName evidence="5">GTP-binding protein</fullName>
    </submittedName>
</protein>
<accession>A0A2G1VA59</accession>
<comment type="caution">
    <text evidence="5">The sequence shown here is derived from an EMBL/GenBank/DDBJ whole genome shotgun (WGS) entry which is preliminary data.</text>
</comment>
<evidence type="ECO:0000313" key="6">
    <source>
        <dbReference type="Proteomes" id="UP000229044"/>
    </source>
</evidence>
<keyword evidence="2" id="KW-0547">Nucleotide-binding</keyword>
<comment type="similarity">
    <text evidence="1">Belongs to the GPN-loop GTPase family.</text>
</comment>
<evidence type="ECO:0000256" key="2">
    <source>
        <dbReference type="ARBA" id="ARBA00022741"/>
    </source>
</evidence>
<gene>
    <name evidence="5" type="ORF">CLH62_20375</name>
</gene>
<keyword evidence="4" id="KW-0342">GTP-binding</keyword>
<dbReference type="InterPro" id="IPR052705">
    <property type="entry name" value="Gliding_Motility_GTPase"/>
</dbReference>
<dbReference type="SUPFAM" id="SSF52540">
    <property type="entry name" value="P-loop containing nucleoside triphosphate hydrolases"/>
    <property type="match status" value="1"/>
</dbReference>
<dbReference type="RefSeq" id="WP_099620008.1">
    <property type="nucleotide sequence ID" value="NZ_KZ319345.1"/>
</dbReference>
<evidence type="ECO:0000313" key="5">
    <source>
        <dbReference type="EMBL" id="PHQ23638.1"/>
    </source>
</evidence>
<dbReference type="InterPro" id="IPR004130">
    <property type="entry name" value="Gpn"/>
</dbReference>
<dbReference type="InterPro" id="IPR027417">
    <property type="entry name" value="P-loop_NTPase"/>
</dbReference>
<dbReference type="Proteomes" id="UP000229044">
    <property type="component" value="Unassembled WGS sequence"/>
</dbReference>
<keyword evidence="3" id="KW-0378">Hydrolase</keyword>